<comment type="subcellular location">
    <subcellularLocation>
        <location evidence="2">Cytoplasm</location>
    </subcellularLocation>
</comment>
<comment type="catalytic activity">
    <reaction evidence="1">
        <text>AMP + diphosphate = 5-phospho-alpha-D-ribose 1-diphosphate + adenine</text>
        <dbReference type="Rhea" id="RHEA:16609"/>
        <dbReference type="ChEBI" id="CHEBI:16708"/>
        <dbReference type="ChEBI" id="CHEBI:33019"/>
        <dbReference type="ChEBI" id="CHEBI:58017"/>
        <dbReference type="ChEBI" id="CHEBI:456215"/>
        <dbReference type="EC" id="2.4.2.7"/>
    </reaction>
</comment>
<dbReference type="SUPFAM" id="SSF53271">
    <property type="entry name" value="PRTase-like"/>
    <property type="match status" value="1"/>
</dbReference>
<evidence type="ECO:0000256" key="8">
    <source>
        <dbReference type="ARBA" id="ARBA00022676"/>
    </source>
</evidence>
<proteinExistence type="inferred from homology"/>
<reference evidence="12" key="1">
    <citation type="journal article" date="2016" name="Proc. Natl. Acad. Sci. U.S.A.">
        <title>Chromosome-level assembly of Arabidopsis thaliana Ler reveals the extent of translocation and inversion polymorphisms.</title>
        <authorList>
            <person name="Zapata L."/>
            <person name="Ding J."/>
            <person name="Willing E.M."/>
            <person name="Hartwig B."/>
            <person name="Bezdan D."/>
            <person name="Jiao W.B."/>
            <person name="Patel V."/>
            <person name="Velikkakam James G."/>
            <person name="Koornneef M."/>
            <person name="Ossowski S."/>
            <person name="Schneeberger K."/>
        </authorList>
    </citation>
    <scope>NUCLEOTIDE SEQUENCE [LARGE SCALE GENOMIC DNA]</scope>
    <source>
        <strain evidence="12">cv. Landsberg erecta</strain>
    </source>
</reference>
<evidence type="ECO:0000313" key="11">
    <source>
        <dbReference type="EMBL" id="OAO96735.1"/>
    </source>
</evidence>
<dbReference type="EC" id="2.4.2.7" evidence="6"/>
<evidence type="ECO:0000256" key="6">
    <source>
        <dbReference type="ARBA" id="ARBA00011893"/>
    </source>
</evidence>
<keyword evidence="7" id="KW-0963">Cytoplasm</keyword>
<evidence type="ECO:0000313" key="12">
    <source>
        <dbReference type="Proteomes" id="UP000078284"/>
    </source>
</evidence>
<comment type="caution">
    <text evidence="11">The sequence shown here is derived from an EMBL/GenBank/DDBJ whole genome shotgun (WGS) entry which is preliminary data.</text>
</comment>
<keyword evidence="9" id="KW-0808">Transferase</keyword>
<evidence type="ECO:0000256" key="3">
    <source>
        <dbReference type="ARBA" id="ARBA00004659"/>
    </source>
</evidence>
<gene>
    <name evidence="11" type="ordered locus">AXX17_At4g14010</name>
</gene>
<evidence type="ECO:0000256" key="5">
    <source>
        <dbReference type="ARBA" id="ARBA00011738"/>
    </source>
</evidence>
<evidence type="ECO:0000256" key="10">
    <source>
        <dbReference type="ARBA" id="ARBA00022726"/>
    </source>
</evidence>
<dbReference type="GO" id="GO:0003999">
    <property type="term" value="F:adenine phosphoribosyltransferase activity"/>
    <property type="evidence" value="ECO:0007669"/>
    <property type="project" value="UniProtKB-EC"/>
</dbReference>
<protein>
    <recommendedName>
        <fullName evidence="6">adenine phosphoribosyltransferase</fullName>
        <ecNumber evidence="6">2.4.2.7</ecNumber>
    </recommendedName>
</protein>
<evidence type="ECO:0000256" key="7">
    <source>
        <dbReference type="ARBA" id="ARBA00022490"/>
    </source>
</evidence>
<dbReference type="GO" id="GO:0006166">
    <property type="term" value="P:purine ribonucleoside salvage"/>
    <property type="evidence" value="ECO:0007669"/>
    <property type="project" value="UniProtKB-KW"/>
</dbReference>
<dbReference type="Proteomes" id="UP000078284">
    <property type="component" value="Chromosome 4"/>
</dbReference>
<evidence type="ECO:0000256" key="9">
    <source>
        <dbReference type="ARBA" id="ARBA00022679"/>
    </source>
</evidence>
<comment type="pathway">
    <text evidence="3">Purine metabolism; AMP biosynthesis via salvage pathway; AMP from adenine: step 1/1.</text>
</comment>
<accession>A0A178USY0</accession>
<dbReference type="InterPro" id="IPR050120">
    <property type="entry name" value="Adenine_PRTase"/>
</dbReference>
<comment type="subunit">
    <text evidence="5">Homodimer.</text>
</comment>
<keyword evidence="8" id="KW-0328">Glycosyltransferase</keyword>
<dbReference type="PANTHER" id="PTHR11776:SF7">
    <property type="entry name" value="PHOSPHORIBOSYLTRANSFERASE DOMAIN-CONTAINING PROTEIN"/>
    <property type="match status" value="1"/>
</dbReference>
<dbReference type="AlphaFoldDB" id="A0A178USY0"/>
<organism evidence="11 12">
    <name type="scientific">Arabidopsis thaliana</name>
    <name type="common">Mouse-ear cress</name>
    <dbReference type="NCBI Taxonomy" id="3702"/>
    <lineage>
        <taxon>Eukaryota</taxon>
        <taxon>Viridiplantae</taxon>
        <taxon>Streptophyta</taxon>
        <taxon>Embryophyta</taxon>
        <taxon>Tracheophyta</taxon>
        <taxon>Spermatophyta</taxon>
        <taxon>Magnoliopsida</taxon>
        <taxon>eudicotyledons</taxon>
        <taxon>Gunneridae</taxon>
        <taxon>Pentapetalae</taxon>
        <taxon>rosids</taxon>
        <taxon>malvids</taxon>
        <taxon>Brassicales</taxon>
        <taxon>Brassicaceae</taxon>
        <taxon>Camelineae</taxon>
        <taxon>Arabidopsis</taxon>
    </lineage>
</organism>
<evidence type="ECO:0000256" key="2">
    <source>
        <dbReference type="ARBA" id="ARBA00004496"/>
    </source>
</evidence>
<evidence type="ECO:0000256" key="1">
    <source>
        <dbReference type="ARBA" id="ARBA00000868"/>
    </source>
</evidence>
<keyword evidence="10" id="KW-0660">Purine salvage</keyword>
<evidence type="ECO:0000256" key="4">
    <source>
        <dbReference type="ARBA" id="ARBA00008391"/>
    </source>
</evidence>
<dbReference type="Gene3D" id="3.40.50.2020">
    <property type="match status" value="1"/>
</dbReference>
<name>A0A178USY0_ARATH</name>
<dbReference type="GO" id="GO:0005737">
    <property type="term" value="C:cytoplasm"/>
    <property type="evidence" value="ECO:0007669"/>
    <property type="project" value="UniProtKB-SubCell"/>
</dbReference>
<dbReference type="InterPro" id="IPR029057">
    <property type="entry name" value="PRTase-like"/>
</dbReference>
<dbReference type="PANTHER" id="PTHR11776">
    <property type="entry name" value="ADENINE PHOSPHORIBOSYLTRANSFERASE"/>
    <property type="match status" value="1"/>
</dbReference>
<sequence length="45" mass="5226">MNIFFTVLERVGAEVIECACVIELPELKGRERLEGKPLYVLVEYR</sequence>
<dbReference type="EMBL" id="LUHQ01000004">
    <property type="protein sequence ID" value="OAO96735.1"/>
    <property type="molecule type" value="Genomic_DNA"/>
</dbReference>
<comment type="similarity">
    <text evidence="4">Belongs to the purine/pyrimidine phosphoribosyltransferase family.</text>
</comment>